<evidence type="ECO:0000313" key="2">
    <source>
        <dbReference type="Proteomes" id="UP000320011"/>
    </source>
</evidence>
<dbReference type="OrthoDB" id="3874139at2"/>
<keyword evidence="2" id="KW-1185">Reference proteome</keyword>
<sequence length="66" mass="7393">MATLTMQIGVLASVPENPFHQRHTVDSLLRLLPDSEELPGSPEPPSPRFPAHLDRFLDTVTEFANR</sequence>
<dbReference type="AlphaFoldDB" id="A0A558BWM4"/>
<organism evidence="1 2">
    <name type="scientific">Amycolatopsis rhizosphaerae</name>
    <dbReference type="NCBI Taxonomy" id="2053003"/>
    <lineage>
        <taxon>Bacteria</taxon>
        <taxon>Bacillati</taxon>
        <taxon>Actinomycetota</taxon>
        <taxon>Actinomycetes</taxon>
        <taxon>Pseudonocardiales</taxon>
        <taxon>Pseudonocardiaceae</taxon>
        <taxon>Amycolatopsis</taxon>
    </lineage>
</organism>
<dbReference type="EMBL" id="VJWX01000265">
    <property type="protein sequence ID" value="TVT40863.1"/>
    <property type="molecule type" value="Genomic_DNA"/>
</dbReference>
<comment type="caution">
    <text evidence="1">The sequence shown here is derived from an EMBL/GenBank/DDBJ whole genome shotgun (WGS) entry which is preliminary data.</text>
</comment>
<dbReference type="Proteomes" id="UP000320011">
    <property type="component" value="Unassembled WGS sequence"/>
</dbReference>
<protein>
    <submittedName>
        <fullName evidence="1">Uncharacterized protein</fullName>
    </submittedName>
</protein>
<reference evidence="1 2" key="1">
    <citation type="submission" date="2019-07" db="EMBL/GenBank/DDBJ databases">
        <authorList>
            <person name="Duangmal K."/>
            <person name="Teo W.F.A."/>
        </authorList>
    </citation>
    <scope>NUCLEOTIDE SEQUENCE [LARGE SCALE GENOMIC DNA]</scope>
    <source>
        <strain evidence="1 2">TBRC 6029</strain>
    </source>
</reference>
<proteinExistence type="predicted"/>
<dbReference type="RefSeq" id="WP_144590854.1">
    <property type="nucleotide sequence ID" value="NZ_VJWX01000265.1"/>
</dbReference>
<name>A0A558BWM4_9PSEU</name>
<accession>A0A558BWM4</accession>
<reference evidence="1 2" key="2">
    <citation type="submission" date="2019-08" db="EMBL/GenBank/DDBJ databases">
        <title>Amycolatopsis acidicola sp. nov., isolated from peat swamp forest soil.</title>
        <authorList>
            <person name="Srisuk N."/>
        </authorList>
    </citation>
    <scope>NUCLEOTIDE SEQUENCE [LARGE SCALE GENOMIC DNA]</scope>
    <source>
        <strain evidence="1 2">TBRC 6029</strain>
    </source>
</reference>
<gene>
    <name evidence="1" type="ORF">FNH05_23325</name>
</gene>
<evidence type="ECO:0000313" key="1">
    <source>
        <dbReference type="EMBL" id="TVT40863.1"/>
    </source>
</evidence>